<evidence type="ECO:0000256" key="1">
    <source>
        <dbReference type="SAM" id="Phobius"/>
    </source>
</evidence>
<keyword evidence="1" id="KW-0472">Membrane</keyword>
<evidence type="ECO:0000313" key="3">
    <source>
        <dbReference type="Proteomes" id="UP001500880"/>
    </source>
</evidence>
<evidence type="ECO:0000313" key="2">
    <source>
        <dbReference type="EMBL" id="GAA0483330.1"/>
    </source>
</evidence>
<organism evidence="2 3">
    <name type="scientific">Salinibacillus aidingensis</name>
    <dbReference type="NCBI Taxonomy" id="237684"/>
    <lineage>
        <taxon>Bacteria</taxon>
        <taxon>Bacillati</taxon>
        <taxon>Bacillota</taxon>
        <taxon>Bacilli</taxon>
        <taxon>Bacillales</taxon>
        <taxon>Bacillaceae</taxon>
        <taxon>Salinibacillus</taxon>
    </lineage>
</organism>
<feature type="transmembrane region" description="Helical" evidence="1">
    <location>
        <begin position="69"/>
        <end position="88"/>
    </location>
</feature>
<feature type="transmembrane region" description="Helical" evidence="1">
    <location>
        <begin position="9"/>
        <end position="31"/>
    </location>
</feature>
<dbReference type="Pfam" id="PF12670">
    <property type="entry name" value="DUF3792"/>
    <property type="match status" value="1"/>
</dbReference>
<sequence length="125" mass="14037">MVMRRFTALLYGWITIFLLMLVSSFILALIIRFSEMGESTLHWLTFGLGIVYVFAGGIFAGIKGKEKGWMLGALTGLGYSLFIFLYQFLAYNQLFDGQQWLYHGLFLTAAILGGITGVNFQGNQE</sequence>
<comment type="caution">
    <text evidence="2">The sequence shown here is derived from an EMBL/GenBank/DDBJ whole genome shotgun (WGS) entry which is preliminary data.</text>
</comment>
<dbReference type="InterPro" id="IPR023804">
    <property type="entry name" value="DUF3792_TM"/>
</dbReference>
<feature type="transmembrane region" description="Helical" evidence="1">
    <location>
        <begin position="43"/>
        <end position="62"/>
    </location>
</feature>
<keyword evidence="3" id="KW-1185">Reference proteome</keyword>
<dbReference type="NCBIfam" id="TIGR04086">
    <property type="entry name" value="TIGR04086_membr"/>
    <property type="match status" value="1"/>
</dbReference>
<gene>
    <name evidence="2" type="ORF">GCM10008986_05460</name>
</gene>
<dbReference type="Proteomes" id="UP001500880">
    <property type="component" value="Unassembled WGS sequence"/>
</dbReference>
<dbReference type="RefSeq" id="WP_044158336.1">
    <property type="nucleotide sequence ID" value="NZ_BAAADO010000001.1"/>
</dbReference>
<reference evidence="3" key="1">
    <citation type="journal article" date="2019" name="Int. J. Syst. Evol. Microbiol.">
        <title>The Global Catalogue of Microorganisms (GCM) 10K type strain sequencing project: providing services to taxonomists for standard genome sequencing and annotation.</title>
        <authorList>
            <consortium name="The Broad Institute Genomics Platform"/>
            <consortium name="The Broad Institute Genome Sequencing Center for Infectious Disease"/>
            <person name="Wu L."/>
            <person name="Ma J."/>
        </authorList>
    </citation>
    <scope>NUCLEOTIDE SEQUENCE [LARGE SCALE GENOMIC DNA]</scope>
    <source>
        <strain evidence="3">JCM 12389</strain>
    </source>
</reference>
<keyword evidence="1" id="KW-0812">Transmembrane</keyword>
<proteinExistence type="predicted"/>
<feature type="transmembrane region" description="Helical" evidence="1">
    <location>
        <begin position="100"/>
        <end position="120"/>
    </location>
</feature>
<accession>A0ABP3KN13</accession>
<keyword evidence="1" id="KW-1133">Transmembrane helix</keyword>
<protein>
    <submittedName>
        <fullName evidence="2">TIGR04086 family membrane protein</fullName>
    </submittedName>
</protein>
<name>A0ABP3KN13_9BACI</name>
<dbReference type="EMBL" id="BAAADO010000001">
    <property type="protein sequence ID" value="GAA0483330.1"/>
    <property type="molecule type" value="Genomic_DNA"/>
</dbReference>